<evidence type="ECO:0000256" key="1">
    <source>
        <dbReference type="SAM" id="MobiDB-lite"/>
    </source>
</evidence>
<reference evidence="2 3" key="1">
    <citation type="journal article" date="2019" name="G3 (Bethesda)">
        <title>Sequencing of a Wild Apple (Malus baccata) Genome Unravels the Differences Between Cultivated and Wild Apple Species Regarding Disease Resistance and Cold Tolerance.</title>
        <authorList>
            <person name="Chen X."/>
        </authorList>
    </citation>
    <scope>NUCLEOTIDE SEQUENCE [LARGE SCALE GENOMIC DNA]</scope>
    <source>
        <strain evidence="3">cv. Shandingzi</strain>
        <tissue evidence="2">Leaves</tissue>
    </source>
</reference>
<dbReference type="Proteomes" id="UP000315295">
    <property type="component" value="Unassembled WGS sequence"/>
</dbReference>
<gene>
    <name evidence="2" type="ORF">C1H46_041497</name>
</gene>
<feature type="region of interest" description="Disordered" evidence="1">
    <location>
        <begin position="18"/>
        <end position="37"/>
    </location>
</feature>
<comment type="caution">
    <text evidence="2">The sequence shown here is derived from an EMBL/GenBank/DDBJ whole genome shotgun (WGS) entry which is preliminary data.</text>
</comment>
<keyword evidence="3" id="KW-1185">Reference proteome</keyword>
<evidence type="ECO:0000313" key="2">
    <source>
        <dbReference type="EMBL" id="TQD72982.1"/>
    </source>
</evidence>
<organism evidence="2 3">
    <name type="scientific">Malus baccata</name>
    <name type="common">Siberian crab apple</name>
    <name type="synonym">Pyrus baccata</name>
    <dbReference type="NCBI Taxonomy" id="106549"/>
    <lineage>
        <taxon>Eukaryota</taxon>
        <taxon>Viridiplantae</taxon>
        <taxon>Streptophyta</taxon>
        <taxon>Embryophyta</taxon>
        <taxon>Tracheophyta</taxon>
        <taxon>Spermatophyta</taxon>
        <taxon>Magnoliopsida</taxon>
        <taxon>eudicotyledons</taxon>
        <taxon>Gunneridae</taxon>
        <taxon>Pentapetalae</taxon>
        <taxon>rosids</taxon>
        <taxon>fabids</taxon>
        <taxon>Rosales</taxon>
        <taxon>Rosaceae</taxon>
        <taxon>Amygdaloideae</taxon>
        <taxon>Maleae</taxon>
        <taxon>Malus</taxon>
    </lineage>
</organism>
<dbReference type="EMBL" id="VIEB01001345">
    <property type="protein sequence ID" value="TQD72982.1"/>
    <property type="molecule type" value="Genomic_DNA"/>
</dbReference>
<evidence type="ECO:0000313" key="3">
    <source>
        <dbReference type="Proteomes" id="UP000315295"/>
    </source>
</evidence>
<proteinExistence type="predicted"/>
<sequence length="61" mass="6507">MAEGGQGTSQVSAVSVNLNGDRENSAKPVTVSLPMNGGNGTYSYSRNSYHQMHIYHGCMKS</sequence>
<accession>A0A540KG78</accession>
<name>A0A540KG78_MALBA</name>
<protein>
    <submittedName>
        <fullName evidence="2">Uncharacterized protein</fullName>
    </submittedName>
</protein>
<dbReference type="AlphaFoldDB" id="A0A540KG78"/>